<gene>
    <name evidence="3" type="ORF">ENI35_04140</name>
</gene>
<proteinExistence type="predicted"/>
<dbReference type="Proteomes" id="UP000885738">
    <property type="component" value="Unassembled WGS sequence"/>
</dbReference>
<dbReference type="Pfam" id="PF08443">
    <property type="entry name" value="RimK"/>
    <property type="match status" value="1"/>
</dbReference>
<evidence type="ECO:0000313" key="3">
    <source>
        <dbReference type="EMBL" id="HEC67986.1"/>
    </source>
</evidence>
<name>A0A7C1VX04_DESA2</name>
<dbReference type="PROSITE" id="PS50975">
    <property type="entry name" value="ATP_GRASP"/>
    <property type="match status" value="1"/>
</dbReference>
<dbReference type="SUPFAM" id="SSF56059">
    <property type="entry name" value="Glutathione synthetase ATP-binding domain-like"/>
    <property type="match status" value="1"/>
</dbReference>
<dbReference type="InterPro" id="IPR013815">
    <property type="entry name" value="ATP_grasp_subdomain_1"/>
</dbReference>
<keyword evidence="1" id="KW-0067">ATP-binding</keyword>
<dbReference type="GO" id="GO:0046872">
    <property type="term" value="F:metal ion binding"/>
    <property type="evidence" value="ECO:0007669"/>
    <property type="project" value="InterPro"/>
</dbReference>
<accession>A0A7C1VX04</accession>
<organism evidence="3">
    <name type="scientific">Desulfofervidus auxilii</name>
    <dbReference type="NCBI Taxonomy" id="1621989"/>
    <lineage>
        <taxon>Bacteria</taxon>
        <taxon>Pseudomonadati</taxon>
        <taxon>Thermodesulfobacteriota</taxon>
        <taxon>Candidatus Desulfofervidia</taxon>
        <taxon>Candidatus Desulfofervidales</taxon>
        <taxon>Candidatus Desulfofervidaceae</taxon>
        <taxon>Candidatus Desulfofervidus</taxon>
    </lineage>
</organism>
<dbReference type="PANTHER" id="PTHR21621:SF0">
    <property type="entry name" value="BETA-CITRYLGLUTAMATE SYNTHASE B-RELATED"/>
    <property type="match status" value="1"/>
</dbReference>
<dbReference type="GO" id="GO:0018169">
    <property type="term" value="F:ribosomal S6-glutamic acid ligase activity"/>
    <property type="evidence" value="ECO:0007669"/>
    <property type="project" value="TreeGrafter"/>
</dbReference>
<dbReference type="AlphaFoldDB" id="A0A7C1VX04"/>
<feature type="domain" description="ATP-grasp" evidence="2">
    <location>
        <begin position="74"/>
        <end position="273"/>
    </location>
</feature>
<sequence length="284" mass="33018">MIVSFFSLVEAHIVLPLPKTFMFSQEDIALLKQAKAIILPPICKKYYYWFCKQIAPVFPSMDARFHFPGKAGSTFVFELAGVPYPPTKIFKGIEALKARMAKGEKLYPYPFVVKWQWGGGGAFVHLVENEKQLWEVLLRFKGYKKREPTFVMQPYVEHGQCDLRVVVIGSRFLTYWRCQEIKGEFRSNVSKGAKIYYHLDPELEQKAINLTKQICKKTGINLAAFDIIFSSHDKTLLFLEINYGFGLQGIGGYQQYKRILNEEVQRWVHQVISEYFEEEEKCPK</sequence>
<dbReference type="Gene3D" id="3.30.1490.20">
    <property type="entry name" value="ATP-grasp fold, A domain"/>
    <property type="match status" value="1"/>
</dbReference>
<dbReference type="GO" id="GO:0005737">
    <property type="term" value="C:cytoplasm"/>
    <property type="evidence" value="ECO:0007669"/>
    <property type="project" value="TreeGrafter"/>
</dbReference>
<keyword evidence="1" id="KW-0547">Nucleotide-binding</keyword>
<dbReference type="EMBL" id="DRIH01000140">
    <property type="protein sequence ID" value="HEC67986.1"/>
    <property type="molecule type" value="Genomic_DNA"/>
</dbReference>
<dbReference type="PANTHER" id="PTHR21621">
    <property type="entry name" value="RIBOSOMAL PROTEIN S6 MODIFICATION PROTEIN"/>
    <property type="match status" value="1"/>
</dbReference>
<dbReference type="InterPro" id="IPR011761">
    <property type="entry name" value="ATP-grasp"/>
</dbReference>
<reference evidence="3" key="1">
    <citation type="journal article" date="2020" name="mSystems">
        <title>Genome- and Community-Level Interaction Insights into Carbon Utilization and Element Cycling Functions of Hydrothermarchaeota in Hydrothermal Sediment.</title>
        <authorList>
            <person name="Zhou Z."/>
            <person name="Liu Y."/>
            <person name="Xu W."/>
            <person name="Pan J."/>
            <person name="Luo Z.H."/>
            <person name="Li M."/>
        </authorList>
    </citation>
    <scope>NUCLEOTIDE SEQUENCE [LARGE SCALE GENOMIC DNA]</scope>
    <source>
        <strain evidence="3">HyVt-389</strain>
    </source>
</reference>
<dbReference type="InterPro" id="IPR013651">
    <property type="entry name" value="ATP-grasp_RimK-type"/>
</dbReference>
<protein>
    <recommendedName>
        <fullName evidence="2">ATP-grasp domain-containing protein</fullName>
    </recommendedName>
</protein>
<dbReference type="Gene3D" id="3.30.470.20">
    <property type="entry name" value="ATP-grasp fold, B domain"/>
    <property type="match status" value="1"/>
</dbReference>
<comment type="caution">
    <text evidence="3">The sequence shown here is derived from an EMBL/GenBank/DDBJ whole genome shotgun (WGS) entry which is preliminary data.</text>
</comment>
<evidence type="ECO:0000256" key="1">
    <source>
        <dbReference type="PROSITE-ProRule" id="PRU00409"/>
    </source>
</evidence>
<evidence type="ECO:0000259" key="2">
    <source>
        <dbReference type="PROSITE" id="PS50975"/>
    </source>
</evidence>
<dbReference type="GO" id="GO:0009432">
    <property type="term" value="P:SOS response"/>
    <property type="evidence" value="ECO:0007669"/>
    <property type="project" value="TreeGrafter"/>
</dbReference>
<dbReference type="GO" id="GO:0005524">
    <property type="term" value="F:ATP binding"/>
    <property type="evidence" value="ECO:0007669"/>
    <property type="project" value="UniProtKB-UniRule"/>
</dbReference>